<dbReference type="FunFam" id="3.20.20.450:FF:000001">
    <property type="entry name" value="Cyclic di-GMP phosphodiesterase yahA"/>
    <property type="match status" value="1"/>
</dbReference>
<evidence type="ECO:0000259" key="4">
    <source>
        <dbReference type="PROSITE" id="PS50887"/>
    </source>
</evidence>
<dbReference type="PROSITE" id="PS50887">
    <property type="entry name" value="GGDEF"/>
    <property type="match status" value="1"/>
</dbReference>
<dbReference type="NCBIfam" id="TIGR00229">
    <property type="entry name" value="sensory_box"/>
    <property type="match status" value="1"/>
</dbReference>
<dbReference type="SMART" id="SM00267">
    <property type="entry name" value="GGDEF"/>
    <property type="match status" value="1"/>
</dbReference>
<name>A0A518BYB7_9BACT</name>
<dbReference type="InterPro" id="IPR052155">
    <property type="entry name" value="Biofilm_reg_signaling"/>
</dbReference>
<dbReference type="SMART" id="SM00086">
    <property type="entry name" value="PAC"/>
    <property type="match status" value="1"/>
</dbReference>
<dbReference type="CDD" id="cd00130">
    <property type="entry name" value="PAS"/>
    <property type="match status" value="1"/>
</dbReference>
<dbReference type="InterPro" id="IPR043128">
    <property type="entry name" value="Rev_trsase/Diguanyl_cyclase"/>
</dbReference>
<evidence type="ECO:0000313" key="5">
    <source>
        <dbReference type="EMBL" id="QDU71962.1"/>
    </source>
</evidence>
<feature type="region of interest" description="Disordered" evidence="1">
    <location>
        <begin position="1"/>
        <end position="26"/>
    </location>
</feature>
<dbReference type="InterPro" id="IPR013655">
    <property type="entry name" value="PAS_fold_3"/>
</dbReference>
<gene>
    <name evidence="5" type="primary">cph2_1</name>
    <name evidence="5" type="ORF">Pan265_18210</name>
</gene>
<dbReference type="NCBIfam" id="TIGR00254">
    <property type="entry name" value="GGDEF"/>
    <property type="match status" value="1"/>
</dbReference>
<organism evidence="5 6">
    <name type="scientific">Mucisphaera calidilacus</name>
    <dbReference type="NCBI Taxonomy" id="2527982"/>
    <lineage>
        <taxon>Bacteria</taxon>
        <taxon>Pseudomonadati</taxon>
        <taxon>Planctomycetota</taxon>
        <taxon>Phycisphaerae</taxon>
        <taxon>Phycisphaerales</taxon>
        <taxon>Phycisphaeraceae</taxon>
        <taxon>Mucisphaera</taxon>
    </lineage>
</organism>
<accession>A0A518BYB7</accession>
<dbReference type="OrthoDB" id="9762141at2"/>
<dbReference type="CDD" id="cd01949">
    <property type="entry name" value="GGDEF"/>
    <property type="match status" value="1"/>
</dbReference>
<dbReference type="Pfam" id="PF08447">
    <property type="entry name" value="PAS_3"/>
    <property type="match status" value="1"/>
</dbReference>
<dbReference type="SMART" id="SM00091">
    <property type="entry name" value="PAS"/>
    <property type="match status" value="2"/>
</dbReference>
<proteinExistence type="predicted"/>
<sequence length="699" mass="78059">MNKSQGQRDHQARGPDSHRPAPAAGPALTRGLERAGVGQALIERDGTVRHLCQTAQALLGPHIKPDTNILFRMPHDERQLCLDWLAADNQQTLHTLQLTTPDDEHFAVTLLPPESDQPALALIQEQPAEGHGRLALARKVANDGLWDWDVTHDTLEVSQRWRELLRLPDGHPIQHSRDWFSLIASSDLFQFQADLTLAFSSDVPRFMRELRMRTPEGETRWMRVDAVVIRDNTGDVTRVAGSISDIQDRKQAEHALERVAANDPLTGLASRTLFLEHVEKALERARRLNHYSFAVILLDIDHFKIVNDSLGPGSGDQLLIQIAQRLKPVLRGIDTLARLGGDEFAILLDGLDHPSSASDVARRIQTEINNTIDLDGHAITLTTSTGFVTSLHHYDKAEEMIRDADTALNQAKANGKAQAVEFKGDMHTEAYTRLVLEKELRKAVDNNNLSLAYQPIISLSDQQVVGFEALLRWNCPEHGWIPPDKFIPIAEETGLIQPIGAWVLTEACAQLKRWNNAGLPRHKPVRMNVNVSRRQLDNPAFPDTVRQIIETHAIDPDTLELEVTESVIMGQQERILDALKNLRGLGIKLAMDDFGTGYSSLSCLHEYPFDVLKIDRSFTMVMQEKRQISAVIQAIVSLAHTLDIEVVAEGIETDGQLAALQALECDLGQGFYVARPMTHEQAFDFLRNFNGFESLKASA</sequence>
<dbReference type="PANTHER" id="PTHR44757:SF2">
    <property type="entry name" value="BIOFILM ARCHITECTURE MAINTENANCE PROTEIN MBAA"/>
    <property type="match status" value="1"/>
</dbReference>
<dbReference type="InterPro" id="IPR000160">
    <property type="entry name" value="GGDEF_dom"/>
</dbReference>
<dbReference type="SUPFAM" id="SSF55073">
    <property type="entry name" value="Nucleotide cyclase"/>
    <property type="match status" value="1"/>
</dbReference>
<dbReference type="InterPro" id="IPR000700">
    <property type="entry name" value="PAS-assoc_C"/>
</dbReference>
<dbReference type="Gene3D" id="3.30.70.270">
    <property type="match status" value="1"/>
</dbReference>
<feature type="compositionally biased region" description="Basic and acidic residues" evidence="1">
    <location>
        <begin position="1"/>
        <end position="19"/>
    </location>
</feature>
<dbReference type="KEGG" id="mcad:Pan265_18210"/>
<dbReference type="RefSeq" id="WP_145446153.1">
    <property type="nucleotide sequence ID" value="NZ_CP036280.1"/>
</dbReference>
<evidence type="ECO:0000259" key="3">
    <source>
        <dbReference type="PROSITE" id="PS50883"/>
    </source>
</evidence>
<dbReference type="InterPro" id="IPR029787">
    <property type="entry name" value="Nucleotide_cyclase"/>
</dbReference>
<dbReference type="PROSITE" id="PS50883">
    <property type="entry name" value="EAL"/>
    <property type="match status" value="1"/>
</dbReference>
<evidence type="ECO:0000256" key="1">
    <source>
        <dbReference type="SAM" id="MobiDB-lite"/>
    </source>
</evidence>
<dbReference type="AlphaFoldDB" id="A0A518BYB7"/>
<feature type="domain" description="GGDEF" evidence="4">
    <location>
        <begin position="291"/>
        <end position="424"/>
    </location>
</feature>
<feature type="domain" description="EAL" evidence="3">
    <location>
        <begin position="433"/>
        <end position="690"/>
    </location>
</feature>
<dbReference type="SMART" id="SM00052">
    <property type="entry name" value="EAL"/>
    <property type="match status" value="1"/>
</dbReference>
<dbReference type="Pfam" id="PF00563">
    <property type="entry name" value="EAL"/>
    <property type="match status" value="1"/>
</dbReference>
<dbReference type="InterPro" id="IPR001633">
    <property type="entry name" value="EAL_dom"/>
</dbReference>
<dbReference type="PROSITE" id="PS50113">
    <property type="entry name" value="PAC"/>
    <property type="match status" value="1"/>
</dbReference>
<evidence type="ECO:0000313" key="6">
    <source>
        <dbReference type="Proteomes" id="UP000320386"/>
    </source>
</evidence>
<feature type="domain" description="PAC" evidence="2">
    <location>
        <begin position="206"/>
        <end position="258"/>
    </location>
</feature>
<dbReference type="PANTHER" id="PTHR44757">
    <property type="entry name" value="DIGUANYLATE CYCLASE DGCP"/>
    <property type="match status" value="1"/>
</dbReference>
<dbReference type="Gene3D" id="3.20.20.450">
    <property type="entry name" value="EAL domain"/>
    <property type="match status" value="1"/>
</dbReference>
<dbReference type="Proteomes" id="UP000320386">
    <property type="component" value="Chromosome"/>
</dbReference>
<dbReference type="InterPro" id="IPR001610">
    <property type="entry name" value="PAC"/>
</dbReference>
<dbReference type="Pfam" id="PF00990">
    <property type="entry name" value="GGDEF"/>
    <property type="match status" value="1"/>
</dbReference>
<dbReference type="InterPro" id="IPR035965">
    <property type="entry name" value="PAS-like_dom_sf"/>
</dbReference>
<keyword evidence="6" id="KW-1185">Reference proteome</keyword>
<evidence type="ECO:0000259" key="2">
    <source>
        <dbReference type="PROSITE" id="PS50113"/>
    </source>
</evidence>
<dbReference type="CDD" id="cd01948">
    <property type="entry name" value="EAL"/>
    <property type="match status" value="1"/>
</dbReference>
<dbReference type="Gene3D" id="3.30.450.20">
    <property type="entry name" value="PAS domain"/>
    <property type="match status" value="1"/>
</dbReference>
<reference evidence="5 6" key="1">
    <citation type="submission" date="2019-02" db="EMBL/GenBank/DDBJ databases">
        <title>Deep-cultivation of Planctomycetes and their phenomic and genomic characterization uncovers novel biology.</title>
        <authorList>
            <person name="Wiegand S."/>
            <person name="Jogler M."/>
            <person name="Boedeker C."/>
            <person name="Pinto D."/>
            <person name="Vollmers J."/>
            <person name="Rivas-Marin E."/>
            <person name="Kohn T."/>
            <person name="Peeters S.H."/>
            <person name="Heuer A."/>
            <person name="Rast P."/>
            <person name="Oberbeckmann S."/>
            <person name="Bunk B."/>
            <person name="Jeske O."/>
            <person name="Meyerdierks A."/>
            <person name="Storesund J.E."/>
            <person name="Kallscheuer N."/>
            <person name="Luecker S."/>
            <person name="Lage O.M."/>
            <person name="Pohl T."/>
            <person name="Merkel B.J."/>
            <person name="Hornburger P."/>
            <person name="Mueller R.-W."/>
            <person name="Bruemmer F."/>
            <person name="Labrenz M."/>
            <person name="Spormann A.M."/>
            <person name="Op den Camp H."/>
            <person name="Overmann J."/>
            <person name="Amann R."/>
            <person name="Jetten M.S.M."/>
            <person name="Mascher T."/>
            <person name="Medema M.H."/>
            <person name="Devos D.P."/>
            <person name="Kaster A.-K."/>
            <person name="Ovreas L."/>
            <person name="Rohde M."/>
            <person name="Galperin M.Y."/>
            <person name="Jogler C."/>
        </authorList>
    </citation>
    <scope>NUCLEOTIDE SEQUENCE [LARGE SCALE GENOMIC DNA]</scope>
    <source>
        <strain evidence="5 6">Pan265</strain>
    </source>
</reference>
<dbReference type="SUPFAM" id="SSF141868">
    <property type="entry name" value="EAL domain-like"/>
    <property type="match status" value="1"/>
</dbReference>
<dbReference type="InterPro" id="IPR000014">
    <property type="entry name" value="PAS"/>
</dbReference>
<dbReference type="EMBL" id="CP036280">
    <property type="protein sequence ID" value="QDU71962.1"/>
    <property type="molecule type" value="Genomic_DNA"/>
</dbReference>
<dbReference type="SUPFAM" id="SSF55785">
    <property type="entry name" value="PYP-like sensor domain (PAS domain)"/>
    <property type="match status" value="1"/>
</dbReference>
<protein>
    <submittedName>
        <fullName evidence="5">Phytochrome-like protein cph2</fullName>
    </submittedName>
</protein>
<dbReference type="InterPro" id="IPR035919">
    <property type="entry name" value="EAL_sf"/>
</dbReference>